<dbReference type="RefSeq" id="WP_108905106.1">
    <property type="nucleotide sequence ID" value="NZ_CP029188.1"/>
</dbReference>
<keyword evidence="1" id="KW-1133">Transmembrane helix</keyword>
<protein>
    <submittedName>
        <fullName evidence="2">Uncharacterized protein</fullName>
    </submittedName>
</protein>
<keyword evidence="3" id="KW-1185">Reference proteome</keyword>
<reference evidence="2 3" key="1">
    <citation type="submission" date="2018-05" db="EMBL/GenBank/DDBJ databases">
        <title>Complete genome sequence of sponge-derived Streptomyces sp. HNM0039.</title>
        <authorList>
            <person name="Huang X."/>
            <person name="Zhou S."/>
        </authorList>
    </citation>
    <scope>NUCLEOTIDE SEQUENCE [LARGE SCALE GENOMIC DNA]</scope>
    <source>
        <strain evidence="2 3">HNM0039</strain>
    </source>
</reference>
<evidence type="ECO:0000256" key="1">
    <source>
        <dbReference type="SAM" id="Phobius"/>
    </source>
</evidence>
<gene>
    <name evidence="2" type="ORF">DDW44_00010</name>
</gene>
<keyword evidence="1" id="KW-0472">Membrane</keyword>
<name>A0A2S1SLR6_9ACTN</name>
<dbReference type="AlphaFoldDB" id="A0A2S1SLR6"/>
<dbReference type="EMBL" id="CP029188">
    <property type="protein sequence ID" value="AWI27339.1"/>
    <property type="molecule type" value="Genomic_DNA"/>
</dbReference>
<dbReference type="KEGG" id="stir:DDW44_00010"/>
<keyword evidence="1" id="KW-0812">Transmembrane</keyword>
<evidence type="ECO:0000313" key="2">
    <source>
        <dbReference type="EMBL" id="AWI27339.1"/>
    </source>
</evidence>
<accession>A0A2S1SLR6</accession>
<proteinExistence type="predicted"/>
<feature type="transmembrane region" description="Helical" evidence="1">
    <location>
        <begin position="51"/>
        <end position="69"/>
    </location>
</feature>
<dbReference type="Proteomes" id="UP000244900">
    <property type="component" value="Chromosome"/>
</dbReference>
<sequence length="79" mass="7590">MPTVPPSEPCDISPAAPAVSGHLAAGETTVIVAAIAAVTVLAALERPIPAVLTALAAAAGLLLVTGRSGRLLAALTGGR</sequence>
<feature type="transmembrane region" description="Helical" evidence="1">
    <location>
        <begin position="23"/>
        <end position="44"/>
    </location>
</feature>
<evidence type="ECO:0000313" key="3">
    <source>
        <dbReference type="Proteomes" id="UP000244900"/>
    </source>
</evidence>
<organism evidence="2 3">
    <name type="scientific">Streptomyces tirandamycinicus</name>
    <dbReference type="NCBI Taxonomy" id="2174846"/>
    <lineage>
        <taxon>Bacteria</taxon>
        <taxon>Bacillati</taxon>
        <taxon>Actinomycetota</taxon>
        <taxon>Actinomycetes</taxon>
        <taxon>Kitasatosporales</taxon>
        <taxon>Streptomycetaceae</taxon>
        <taxon>Streptomyces</taxon>
    </lineage>
</organism>